<reference evidence="16 17" key="1">
    <citation type="submission" date="2018-10" db="EMBL/GenBank/DDBJ databases">
        <title>Genomic Encyclopedia of Archaeal and Bacterial Type Strains, Phase II (KMG-II): from individual species to whole genera.</title>
        <authorList>
            <person name="Goeker M."/>
        </authorList>
    </citation>
    <scope>NUCLEOTIDE SEQUENCE [LARGE SCALE GENOMIC DNA]</scope>
    <source>
        <strain evidence="16 17">DSM 16510</strain>
    </source>
</reference>
<dbReference type="Pfam" id="PF05201">
    <property type="entry name" value="GlutR_N"/>
    <property type="match status" value="1"/>
</dbReference>
<comment type="catalytic activity">
    <reaction evidence="7 9">
        <text>(S)-4-amino-5-oxopentanoate + tRNA(Glu) + NADP(+) = L-glutamyl-tRNA(Glu) + NADPH + H(+)</text>
        <dbReference type="Rhea" id="RHEA:12344"/>
        <dbReference type="Rhea" id="RHEA-COMP:9663"/>
        <dbReference type="Rhea" id="RHEA-COMP:9680"/>
        <dbReference type="ChEBI" id="CHEBI:15378"/>
        <dbReference type="ChEBI" id="CHEBI:57501"/>
        <dbReference type="ChEBI" id="CHEBI:57783"/>
        <dbReference type="ChEBI" id="CHEBI:58349"/>
        <dbReference type="ChEBI" id="CHEBI:78442"/>
        <dbReference type="ChEBI" id="CHEBI:78520"/>
        <dbReference type="EC" id="1.2.1.70"/>
    </reaction>
</comment>
<protein>
    <recommendedName>
        <fullName evidence="8 9">Glutamyl-tRNA reductase</fullName>
        <shortName evidence="9">GluTR</shortName>
        <ecNumber evidence="3 9">1.2.1.70</ecNumber>
    </recommendedName>
</protein>
<dbReference type="InterPro" id="IPR000343">
    <property type="entry name" value="4pyrrol_synth_GluRdtase"/>
</dbReference>
<evidence type="ECO:0000256" key="9">
    <source>
        <dbReference type="HAMAP-Rule" id="MF_00087"/>
    </source>
</evidence>
<sequence>MGDIYALGVNFKTAPVEVRERLACNLEETKKLLPILKTESGVEELCILSTCNRVEIYAYSSLESNIELLLALFLKEKGIEEDRKHIFLYKGEQAVFHVFKVASSLDSMVVGEPQIVAQFKESFGTARQLGATGKILNRLFEKALRASKRVRLETGISRNAVSVSYAAVELAKKIFGDLKKAKVLLVGAGEMGELAANYLKRLGCQVFITNRTYEKALKLSQELGGNALRFEELEDYLSSMDIVIVSTGAKNYILTENIVKRAMKQRNYEPMFLIDISVPRNIEPSVGDVDEVFLYDIDDLKEVVESNLQDRLKEAKRGEIILWDEVKKFMNWLESLKIEPLILKLKERTREMERENPYVRRLVFRAIREMKRNPEAASIIFRIFNEEVKDVNRREGLSYVYNRADGT</sequence>
<dbReference type="EMBL" id="RCCJ01000001">
    <property type="protein sequence ID" value="RLJ71036.1"/>
    <property type="molecule type" value="Genomic_DNA"/>
</dbReference>
<dbReference type="RefSeq" id="WP_121011766.1">
    <property type="nucleotide sequence ID" value="NZ_RCCJ01000001.1"/>
</dbReference>
<evidence type="ECO:0000256" key="13">
    <source>
        <dbReference type="PIRSR" id="PIRSR000445-4"/>
    </source>
</evidence>
<evidence type="ECO:0000256" key="3">
    <source>
        <dbReference type="ARBA" id="ARBA00012970"/>
    </source>
</evidence>
<comment type="caution">
    <text evidence="16">The sequence shown here is derived from an EMBL/GenBank/DDBJ whole genome shotgun (WGS) entry which is preliminary data.</text>
</comment>
<dbReference type="CDD" id="cd05213">
    <property type="entry name" value="NAD_bind_Glutamyl_tRNA_reduct"/>
    <property type="match status" value="1"/>
</dbReference>
<dbReference type="Proteomes" id="UP000267841">
    <property type="component" value="Unassembled WGS sequence"/>
</dbReference>
<dbReference type="PANTHER" id="PTHR43013:SF1">
    <property type="entry name" value="GLUTAMYL-TRNA REDUCTASE"/>
    <property type="match status" value="1"/>
</dbReference>
<comment type="function">
    <text evidence="9">Catalyzes the NADPH-dependent reduction of glutamyl-tRNA(Glu) to glutamate 1-semialdehyde (GSA).</text>
</comment>
<dbReference type="GO" id="GO:0050661">
    <property type="term" value="F:NADP binding"/>
    <property type="evidence" value="ECO:0007669"/>
    <property type="project" value="InterPro"/>
</dbReference>
<feature type="binding site" evidence="9 11">
    <location>
        <position position="118"/>
    </location>
    <ligand>
        <name>substrate</name>
    </ligand>
</feature>
<keyword evidence="17" id="KW-1185">Reference proteome</keyword>
<evidence type="ECO:0000256" key="2">
    <source>
        <dbReference type="ARBA" id="ARBA00005916"/>
    </source>
</evidence>
<feature type="binding site" evidence="9 12">
    <location>
        <begin position="187"/>
        <end position="192"/>
    </location>
    <ligand>
        <name>NADP(+)</name>
        <dbReference type="ChEBI" id="CHEBI:58349"/>
    </ligand>
</feature>
<evidence type="ECO:0000256" key="1">
    <source>
        <dbReference type="ARBA" id="ARBA00005059"/>
    </source>
</evidence>
<keyword evidence="6 9" id="KW-0627">Porphyrin biosynthesis</keyword>
<dbReference type="AlphaFoldDB" id="A0A497XPV9"/>
<feature type="domain" description="Glutamyl-tRNA reductase N-terminal" evidence="15">
    <location>
        <begin position="7"/>
        <end position="154"/>
    </location>
</feature>
<evidence type="ECO:0000256" key="6">
    <source>
        <dbReference type="ARBA" id="ARBA00023244"/>
    </source>
</evidence>
<dbReference type="GO" id="GO:0019353">
    <property type="term" value="P:protoporphyrinogen IX biosynthetic process from glutamate"/>
    <property type="evidence" value="ECO:0007669"/>
    <property type="project" value="TreeGrafter"/>
</dbReference>
<feature type="binding site" evidence="9 11">
    <location>
        <begin position="112"/>
        <end position="114"/>
    </location>
    <ligand>
        <name>substrate</name>
    </ligand>
</feature>
<feature type="site" description="Important for activity" evidence="9 13">
    <location>
        <position position="97"/>
    </location>
</feature>
<feature type="active site" description="Nucleophile" evidence="9 10">
    <location>
        <position position="51"/>
    </location>
</feature>
<comment type="miscellaneous">
    <text evidence="9">During catalysis, the active site Cys acts as a nucleophile attacking the alpha-carbonyl group of tRNA-bound glutamate with the formation of a thioester intermediate between enzyme and glutamate, and the concomitant release of tRNA(Glu). The thioester intermediate is finally reduced by direct hydride transfer from NADPH, to form the product GSA.</text>
</comment>
<evidence type="ECO:0000256" key="10">
    <source>
        <dbReference type="PIRSR" id="PIRSR000445-1"/>
    </source>
</evidence>
<dbReference type="InterPro" id="IPR015895">
    <property type="entry name" value="4pyrrol_synth_GluRdtase_N"/>
</dbReference>
<dbReference type="SUPFAM" id="SSF69742">
    <property type="entry name" value="Glutamyl tRNA-reductase catalytic, N-terminal domain"/>
    <property type="match status" value="1"/>
</dbReference>
<organism evidence="16 17">
    <name type="scientific">Hydrogenivirga caldilitoris</name>
    <dbReference type="NCBI Taxonomy" id="246264"/>
    <lineage>
        <taxon>Bacteria</taxon>
        <taxon>Pseudomonadati</taxon>
        <taxon>Aquificota</taxon>
        <taxon>Aquificia</taxon>
        <taxon>Aquificales</taxon>
        <taxon>Aquificaceae</taxon>
        <taxon>Hydrogenivirga</taxon>
    </lineage>
</organism>
<dbReference type="GO" id="GO:0008883">
    <property type="term" value="F:glutamyl-tRNA reductase activity"/>
    <property type="evidence" value="ECO:0007669"/>
    <property type="project" value="UniProtKB-UniRule"/>
</dbReference>
<evidence type="ECO:0000256" key="11">
    <source>
        <dbReference type="PIRSR" id="PIRSR000445-2"/>
    </source>
</evidence>
<feature type="binding site" evidence="9 11">
    <location>
        <begin position="50"/>
        <end position="53"/>
    </location>
    <ligand>
        <name>substrate</name>
    </ligand>
</feature>
<evidence type="ECO:0000256" key="7">
    <source>
        <dbReference type="ARBA" id="ARBA00047464"/>
    </source>
</evidence>
<dbReference type="PIRSF" id="PIRSF000445">
    <property type="entry name" value="4pyrrol_synth_GluRdtase"/>
    <property type="match status" value="1"/>
</dbReference>
<dbReference type="Pfam" id="PF01488">
    <property type="entry name" value="Shikimate_DH"/>
    <property type="match status" value="1"/>
</dbReference>
<keyword evidence="4 9" id="KW-0521">NADP</keyword>
<dbReference type="HAMAP" id="MF_00087">
    <property type="entry name" value="Glu_tRNA_reductase"/>
    <property type="match status" value="1"/>
</dbReference>
<name>A0A497XPV9_9AQUI</name>
<comment type="similarity">
    <text evidence="2 9">Belongs to the glutamyl-tRNA reductase family.</text>
</comment>
<keyword evidence="5 9" id="KW-0560">Oxidoreductase</keyword>
<evidence type="ECO:0000256" key="12">
    <source>
        <dbReference type="PIRSR" id="PIRSR000445-3"/>
    </source>
</evidence>
<dbReference type="PROSITE" id="PS00747">
    <property type="entry name" value="GLUTR"/>
    <property type="match status" value="1"/>
</dbReference>
<dbReference type="NCBIfam" id="TIGR01035">
    <property type="entry name" value="hemA"/>
    <property type="match status" value="1"/>
</dbReference>
<dbReference type="FunFam" id="3.40.50.720:FF:000031">
    <property type="entry name" value="Glutamyl-tRNA reductase"/>
    <property type="match status" value="1"/>
</dbReference>
<dbReference type="UniPathway" id="UPA00251">
    <property type="reaction ID" value="UER00316"/>
</dbReference>
<dbReference type="InterPro" id="IPR006151">
    <property type="entry name" value="Shikm_DH/Glu-tRNA_Rdtase"/>
</dbReference>
<accession>A0A497XPV9</accession>
<dbReference type="InterPro" id="IPR036343">
    <property type="entry name" value="GluRdtase_N_sf"/>
</dbReference>
<dbReference type="EC" id="1.2.1.70" evidence="3 9"/>
<dbReference type="InterPro" id="IPR018214">
    <property type="entry name" value="GluRdtase_CS"/>
</dbReference>
<dbReference type="Gene3D" id="3.30.460.30">
    <property type="entry name" value="Glutamyl-tRNA reductase, N-terminal domain"/>
    <property type="match status" value="1"/>
</dbReference>
<comment type="domain">
    <text evidence="9">Possesses an unusual extended V-shaped dimeric structure with each monomer consisting of three distinct domains arranged along a curved 'spinal' alpha-helix. The N-terminal catalytic domain specifically recognizes the glutamate moiety of the substrate. The second domain is the NADPH-binding domain, and the third C-terminal domain is responsible for dimerization.</text>
</comment>
<evidence type="ECO:0000256" key="4">
    <source>
        <dbReference type="ARBA" id="ARBA00022857"/>
    </source>
</evidence>
<evidence type="ECO:0000313" key="16">
    <source>
        <dbReference type="EMBL" id="RLJ71036.1"/>
    </source>
</evidence>
<evidence type="ECO:0000259" key="14">
    <source>
        <dbReference type="Pfam" id="PF01488"/>
    </source>
</evidence>
<evidence type="ECO:0000259" key="15">
    <source>
        <dbReference type="Pfam" id="PF05201"/>
    </source>
</evidence>
<feature type="domain" description="Quinate/shikimate 5-dehydrogenase/glutamyl-tRNA reductase" evidence="14">
    <location>
        <begin position="169"/>
        <end position="303"/>
    </location>
</feature>
<comment type="subunit">
    <text evidence="9">Homodimer.</text>
</comment>
<dbReference type="FunFam" id="3.30.460.30:FF:000001">
    <property type="entry name" value="Glutamyl-tRNA reductase"/>
    <property type="match status" value="1"/>
</dbReference>
<dbReference type="OrthoDB" id="110209at2"/>
<evidence type="ECO:0000256" key="5">
    <source>
        <dbReference type="ARBA" id="ARBA00023002"/>
    </source>
</evidence>
<proteinExistence type="inferred from homology"/>
<gene>
    <name evidence="9" type="primary">hemA</name>
    <name evidence="16" type="ORF">BCF55_1325</name>
</gene>
<feature type="binding site" evidence="9 11">
    <location>
        <position position="107"/>
    </location>
    <ligand>
        <name>substrate</name>
    </ligand>
</feature>
<dbReference type="InterPro" id="IPR036291">
    <property type="entry name" value="NAD(P)-bd_dom_sf"/>
</dbReference>
<dbReference type="SUPFAM" id="SSF51735">
    <property type="entry name" value="NAD(P)-binding Rossmann-fold domains"/>
    <property type="match status" value="1"/>
</dbReference>
<dbReference type="Gene3D" id="3.40.50.720">
    <property type="entry name" value="NAD(P)-binding Rossmann-like Domain"/>
    <property type="match status" value="1"/>
</dbReference>
<evidence type="ECO:0000313" key="17">
    <source>
        <dbReference type="Proteomes" id="UP000267841"/>
    </source>
</evidence>
<evidence type="ECO:0000256" key="8">
    <source>
        <dbReference type="ARBA" id="ARBA00068659"/>
    </source>
</evidence>
<comment type="pathway">
    <text evidence="1 9">Porphyrin-containing compound metabolism; protoporphyrin-IX biosynthesis; 5-aminolevulinate from L-glutamyl-tRNA(Glu): step 1/2.</text>
</comment>
<dbReference type="PANTHER" id="PTHR43013">
    <property type="entry name" value="GLUTAMYL-TRNA REDUCTASE"/>
    <property type="match status" value="1"/>
</dbReference>